<dbReference type="Proteomes" id="UP000286045">
    <property type="component" value="Unassembled WGS sequence"/>
</dbReference>
<keyword evidence="2" id="KW-1185">Reference proteome</keyword>
<gene>
    <name evidence="1" type="ORF">EKO27_g5310</name>
</gene>
<proteinExistence type="predicted"/>
<comment type="caution">
    <text evidence="1">The sequence shown here is derived from an EMBL/GenBank/DDBJ whole genome shotgun (WGS) entry which is preliminary data.</text>
</comment>
<accession>A0A439D5Z5</accession>
<dbReference type="EMBL" id="RYZI01000139">
    <property type="protein sequence ID" value="RWA09825.1"/>
    <property type="molecule type" value="Genomic_DNA"/>
</dbReference>
<protein>
    <submittedName>
        <fullName evidence="1">Uncharacterized protein</fullName>
    </submittedName>
</protein>
<reference evidence="1 2" key="1">
    <citation type="submission" date="2018-12" db="EMBL/GenBank/DDBJ databases">
        <title>Draft genome sequence of Xylaria grammica IHI A82.</title>
        <authorList>
            <person name="Buettner E."/>
            <person name="Kellner H."/>
        </authorList>
    </citation>
    <scope>NUCLEOTIDE SEQUENCE [LARGE SCALE GENOMIC DNA]</scope>
    <source>
        <strain evidence="1 2">IHI A82</strain>
    </source>
</reference>
<organism evidence="1 2">
    <name type="scientific">Xylaria grammica</name>
    <dbReference type="NCBI Taxonomy" id="363999"/>
    <lineage>
        <taxon>Eukaryota</taxon>
        <taxon>Fungi</taxon>
        <taxon>Dikarya</taxon>
        <taxon>Ascomycota</taxon>
        <taxon>Pezizomycotina</taxon>
        <taxon>Sordariomycetes</taxon>
        <taxon>Xylariomycetidae</taxon>
        <taxon>Xylariales</taxon>
        <taxon>Xylariaceae</taxon>
        <taxon>Xylaria</taxon>
    </lineage>
</organism>
<sequence>MRNSTPISDLLDHDHYEASTTALRLVLATDIALETRLDRHHPIRLHTAICTKAFEHARPAREHMCIDSFSFETKSFQSSTPRLRRFQLRPLELALVALHRVTVDLFRKGSSDIDAVTSWKPPPSNWPGKAPWPTLFAHPTFTAHEQYPDGVADMVGYWAEDRILGGVALFDRSQAWGDEEPNAYFQSSRPERTYRIYQLTDRQQLDLLRFLYPHLDPSNDTPQGARDNPCPVPCAHIIL</sequence>
<evidence type="ECO:0000313" key="2">
    <source>
        <dbReference type="Proteomes" id="UP000286045"/>
    </source>
</evidence>
<dbReference type="AlphaFoldDB" id="A0A439D5Z5"/>
<evidence type="ECO:0000313" key="1">
    <source>
        <dbReference type="EMBL" id="RWA09825.1"/>
    </source>
</evidence>
<name>A0A439D5Z5_9PEZI</name>